<keyword evidence="13" id="KW-1185">Reference proteome</keyword>
<dbReference type="GO" id="GO:0120091">
    <property type="term" value="F:jasmonic acid hydrolase"/>
    <property type="evidence" value="ECO:0007669"/>
    <property type="project" value="UniProtKB-ARBA"/>
</dbReference>
<dbReference type="GO" id="GO:1900366">
    <property type="term" value="P:negative regulation of defense response to insect"/>
    <property type="evidence" value="ECO:0007669"/>
    <property type="project" value="UniProtKB-ARBA"/>
</dbReference>
<comment type="cofactor">
    <cofactor evidence="2">
        <name>L-ascorbate</name>
        <dbReference type="ChEBI" id="CHEBI:38290"/>
    </cofactor>
</comment>
<dbReference type="FunFam" id="2.60.120.330:FF:000008">
    <property type="entry name" value="Jasmonate-regulated gene 21"/>
    <property type="match status" value="1"/>
</dbReference>
<evidence type="ECO:0000256" key="10">
    <source>
        <dbReference type="RuleBase" id="RU003682"/>
    </source>
</evidence>
<reference evidence="12 13" key="1">
    <citation type="journal article" date="2024" name="Plant Biotechnol. J.">
        <title>Dendrobium thyrsiflorum genome and its molecular insights into genes involved in important horticultural traits.</title>
        <authorList>
            <person name="Chen B."/>
            <person name="Wang J.Y."/>
            <person name="Zheng P.J."/>
            <person name="Li K.L."/>
            <person name="Liang Y.M."/>
            <person name="Chen X.F."/>
            <person name="Zhang C."/>
            <person name="Zhao X."/>
            <person name="He X."/>
            <person name="Zhang G.Q."/>
            <person name="Liu Z.J."/>
            <person name="Xu Q."/>
        </authorList>
    </citation>
    <scope>NUCLEOTIDE SEQUENCE [LARGE SCALE GENOMIC DNA]</scope>
    <source>
        <strain evidence="12">GZMU011</strain>
    </source>
</reference>
<dbReference type="Proteomes" id="UP001552299">
    <property type="component" value="Unassembled WGS sequence"/>
</dbReference>
<keyword evidence="5" id="KW-1184">Jasmonic acid signaling pathway</keyword>
<protein>
    <recommendedName>
        <fullName evidence="11">Fe2OG dioxygenase domain-containing protein</fullName>
    </recommendedName>
</protein>
<comment type="catalytic activity">
    <reaction evidence="9">
        <text>jasmonate + 2-oxoglutarate + O2 = (1R,2R)-12-hydroxyjasmonate + succinate + CO2</text>
        <dbReference type="Rhea" id="RHEA:67144"/>
        <dbReference type="ChEBI" id="CHEBI:15379"/>
        <dbReference type="ChEBI" id="CHEBI:16526"/>
        <dbReference type="ChEBI" id="CHEBI:16810"/>
        <dbReference type="ChEBI" id="CHEBI:30031"/>
        <dbReference type="ChEBI" id="CHEBI:58431"/>
        <dbReference type="ChEBI" id="CHEBI:132022"/>
    </reaction>
    <physiologicalReaction direction="left-to-right" evidence="9">
        <dbReference type="Rhea" id="RHEA:67145"/>
    </physiologicalReaction>
</comment>
<dbReference type="PROSITE" id="PS51471">
    <property type="entry name" value="FE2OG_OXY"/>
    <property type="match status" value="1"/>
</dbReference>
<keyword evidence="8 10" id="KW-0408">Iron</keyword>
<dbReference type="AlphaFoldDB" id="A0ABD0UQN8"/>
<keyword evidence="7 10" id="KW-0560">Oxidoreductase</keyword>
<evidence type="ECO:0000256" key="7">
    <source>
        <dbReference type="ARBA" id="ARBA00023002"/>
    </source>
</evidence>
<dbReference type="InterPro" id="IPR005123">
    <property type="entry name" value="Oxoglu/Fe-dep_dioxygenase_dom"/>
</dbReference>
<evidence type="ECO:0000313" key="13">
    <source>
        <dbReference type="Proteomes" id="UP001552299"/>
    </source>
</evidence>
<proteinExistence type="inferred from homology"/>
<comment type="cofactor">
    <cofactor evidence="1">
        <name>Fe(2+)</name>
        <dbReference type="ChEBI" id="CHEBI:29033"/>
    </cofactor>
</comment>
<gene>
    <name evidence="12" type="ORF">M5K25_015396</name>
</gene>
<comment type="caution">
    <text evidence="12">The sequence shown here is derived from an EMBL/GenBank/DDBJ whole genome shotgun (WGS) entry which is preliminary data.</text>
</comment>
<evidence type="ECO:0000256" key="8">
    <source>
        <dbReference type="ARBA" id="ARBA00023004"/>
    </source>
</evidence>
<dbReference type="GO" id="GO:0016491">
    <property type="term" value="F:oxidoreductase activity"/>
    <property type="evidence" value="ECO:0007669"/>
    <property type="project" value="UniProtKB-KW"/>
</dbReference>
<evidence type="ECO:0000256" key="2">
    <source>
        <dbReference type="ARBA" id="ARBA00001961"/>
    </source>
</evidence>
<dbReference type="SUPFAM" id="SSF51197">
    <property type="entry name" value="Clavaminate synthase-like"/>
    <property type="match status" value="1"/>
</dbReference>
<evidence type="ECO:0000313" key="12">
    <source>
        <dbReference type="EMBL" id="KAL0915001.1"/>
    </source>
</evidence>
<dbReference type="Pfam" id="PF03171">
    <property type="entry name" value="2OG-FeII_Oxy"/>
    <property type="match status" value="1"/>
</dbReference>
<dbReference type="InterPro" id="IPR050295">
    <property type="entry name" value="Plant_2OG-oxidoreductases"/>
</dbReference>
<dbReference type="GO" id="GO:1900150">
    <property type="term" value="P:regulation of defense response to fungus"/>
    <property type="evidence" value="ECO:0007669"/>
    <property type="project" value="UniProtKB-ARBA"/>
</dbReference>
<dbReference type="InterPro" id="IPR044861">
    <property type="entry name" value="IPNS-like_FE2OG_OXY"/>
</dbReference>
<keyword evidence="6" id="KW-0611">Plant defense</keyword>
<dbReference type="PANTHER" id="PTHR47991">
    <property type="entry name" value="OXOGLUTARATE/IRON-DEPENDENT DIOXYGENASE"/>
    <property type="match status" value="1"/>
</dbReference>
<dbReference type="GO" id="GO:0046872">
    <property type="term" value="F:metal ion binding"/>
    <property type="evidence" value="ECO:0007669"/>
    <property type="project" value="UniProtKB-KW"/>
</dbReference>
<dbReference type="InterPro" id="IPR026992">
    <property type="entry name" value="DIOX_N"/>
</dbReference>
<evidence type="ECO:0000256" key="6">
    <source>
        <dbReference type="ARBA" id="ARBA00022821"/>
    </source>
</evidence>
<evidence type="ECO:0000256" key="9">
    <source>
        <dbReference type="ARBA" id="ARBA00052139"/>
    </source>
</evidence>
<comment type="similarity">
    <text evidence="3 10">Belongs to the iron/ascorbate-dependent oxidoreductase family.</text>
</comment>
<evidence type="ECO:0000256" key="3">
    <source>
        <dbReference type="ARBA" id="ARBA00008056"/>
    </source>
</evidence>
<dbReference type="PRINTS" id="PR00682">
    <property type="entry name" value="IPNSYNTHASE"/>
</dbReference>
<evidence type="ECO:0000259" key="11">
    <source>
        <dbReference type="PROSITE" id="PS51471"/>
    </source>
</evidence>
<dbReference type="InterPro" id="IPR027443">
    <property type="entry name" value="IPNS-like_sf"/>
</dbReference>
<accession>A0ABD0UQN8</accession>
<dbReference type="Gene3D" id="2.60.120.330">
    <property type="entry name" value="B-lactam Antibiotic, Isopenicillin N Synthase, Chain"/>
    <property type="match status" value="1"/>
</dbReference>
<evidence type="ECO:0000256" key="4">
    <source>
        <dbReference type="ARBA" id="ARBA00022723"/>
    </source>
</evidence>
<dbReference type="EMBL" id="JANQDX010000012">
    <property type="protein sequence ID" value="KAL0915001.1"/>
    <property type="molecule type" value="Genomic_DNA"/>
</dbReference>
<name>A0ABD0UQN8_DENTH</name>
<dbReference type="GO" id="GO:0006952">
    <property type="term" value="P:defense response"/>
    <property type="evidence" value="ECO:0007669"/>
    <property type="project" value="UniProtKB-KW"/>
</dbReference>
<sequence>MDSSLLHDWPEPVVSVQSIAESGATLIPNKYVKLAADRPTAPGSSAGRELSIPIIDLGKLAGGVVDCRAVIRAISDACRDWGFFQVVNHGVDMELVKAVLEVWREFFKLPMEEKKKLANSPRTYEGYGSRLGVEKDSSLDWGDYFFLHLLPHCIKNFDKWPTVPGACREITEEYGRQMVNLCETVMKVLSMSLGFNVGFLKEKFGGEEIEACMRVNYYPKCPQPELTLGLSAHSDPGGLTVLLADDRVPGLQVRKGNAWVTVNPIPGALIINVGDQIQVLSNATYKSVEHRAVVNEAEERLSIAFFYNPKSDLPLEPVKELITQERPQLYRAMTFNEYRLYIRKKGPSGKTQVESLKAM</sequence>
<dbReference type="GO" id="GO:2000022">
    <property type="term" value="P:regulation of jasmonic acid mediated signaling pathway"/>
    <property type="evidence" value="ECO:0007669"/>
    <property type="project" value="UniProtKB-ARBA"/>
</dbReference>
<evidence type="ECO:0000256" key="5">
    <source>
        <dbReference type="ARBA" id="ARBA00022819"/>
    </source>
</evidence>
<organism evidence="12 13">
    <name type="scientific">Dendrobium thyrsiflorum</name>
    <name type="common">Pinecone-like raceme dendrobium</name>
    <name type="synonym">Orchid</name>
    <dbReference type="NCBI Taxonomy" id="117978"/>
    <lineage>
        <taxon>Eukaryota</taxon>
        <taxon>Viridiplantae</taxon>
        <taxon>Streptophyta</taxon>
        <taxon>Embryophyta</taxon>
        <taxon>Tracheophyta</taxon>
        <taxon>Spermatophyta</taxon>
        <taxon>Magnoliopsida</taxon>
        <taxon>Liliopsida</taxon>
        <taxon>Asparagales</taxon>
        <taxon>Orchidaceae</taxon>
        <taxon>Epidendroideae</taxon>
        <taxon>Malaxideae</taxon>
        <taxon>Dendrobiinae</taxon>
        <taxon>Dendrobium</taxon>
    </lineage>
</organism>
<feature type="domain" description="Fe2OG dioxygenase" evidence="11">
    <location>
        <begin position="208"/>
        <end position="309"/>
    </location>
</feature>
<evidence type="ECO:0000256" key="1">
    <source>
        <dbReference type="ARBA" id="ARBA00001954"/>
    </source>
</evidence>
<keyword evidence="4 10" id="KW-0479">Metal-binding</keyword>
<dbReference type="Pfam" id="PF14226">
    <property type="entry name" value="DIOX_N"/>
    <property type="match status" value="1"/>
</dbReference>